<dbReference type="Gene3D" id="3.40.50.300">
    <property type="entry name" value="P-loop containing nucleotide triphosphate hydrolases"/>
    <property type="match status" value="1"/>
</dbReference>
<dbReference type="InterPro" id="IPR027417">
    <property type="entry name" value="P-loop_NTPase"/>
</dbReference>
<dbReference type="STRING" id="73044.GCA_000725795_00071"/>
<proteinExistence type="predicted"/>
<name>A0A4P6TVA1_STRSO</name>
<feature type="region of interest" description="Disordered" evidence="1">
    <location>
        <begin position="655"/>
        <end position="682"/>
    </location>
</feature>
<dbReference type="PANTHER" id="PTHR47691">
    <property type="entry name" value="REGULATOR-RELATED"/>
    <property type="match status" value="1"/>
</dbReference>
<feature type="domain" description="Orc1-like AAA ATPase" evidence="2">
    <location>
        <begin position="22"/>
        <end position="173"/>
    </location>
</feature>
<accession>A0A4P6TVA1</accession>
<organism evidence="3 4">
    <name type="scientific">Streptomyces seoulensis</name>
    <dbReference type="NCBI Taxonomy" id="73044"/>
    <lineage>
        <taxon>Bacteria</taxon>
        <taxon>Bacillati</taxon>
        <taxon>Actinomycetota</taxon>
        <taxon>Actinomycetes</taxon>
        <taxon>Kitasatosporales</taxon>
        <taxon>Streptomycetaceae</taxon>
        <taxon>Streptomyces</taxon>
    </lineage>
</organism>
<gene>
    <name evidence="3" type="ORF">D0Z67_15230</name>
</gene>
<dbReference type="RefSeq" id="WP_051887423.1">
    <property type="nucleotide sequence ID" value="NZ_CP032229.1"/>
</dbReference>
<evidence type="ECO:0000313" key="4">
    <source>
        <dbReference type="Proteomes" id="UP000292547"/>
    </source>
</evidence>
<dbReference type="GeneID" id="300100277"/>
<dbReference type="Pfam" id="PF13191">
    <property type="entry name" value="AAA_16"/>
    <property type="match status" value="1"/>
</dbReference>
<dbReference type="SUPFAM" id="SSF52540">
    <property type="entry name" value="P-loop containing nucleoside triphosphate hydrolases"/>
    <property type="match status" value="1"/>
</dbReference>
<dbReference type="KEGG" id="sseo:D0Z67_15230"/>
<evidence type="ECO:0000313" key="3">
    <source>
        <dbReference type="EMBL" id="QBJ91505.1"/>
    </source>
</evidence>
<evidence type="ECO:0000256" key="1">
    <source>
        <dbReference type="SAM" id="MobiDB-lite"/>
    </source>
</evidence>
<sequence length="682" mass="71436">MWAYAEGTEWASAAGRCGPDGLIGRGAETQSLREGLARNRLVTVTGAAGVGKSALAAVGASAGSDGVCPWARVIYVRCPGGGGPVAVGALAARVAEAVLGPRSTGTGGRRTVGAGAVPDARGTRAKARPALADLVAALRGTAGRRPVLLLLDDADAVRTECAGLVQRLLMDVPGVRVLVTCRQALGLGEEQVLRLAPLAPDAAVELFLARARDTAPGFCAEGAASAAVARICRVLEGVPLAVELAAGQLDAEPSSWALADRLEQGQCWLAAPGPALRRHRSLRSAVGAAYLLCERPERAVWSRSSVFRGAFTEPTAAYLCAGAGVAPQQVSTCLARLAAAGVLETLDEPGGLRPPRYRMTRAARDFGAERLRAAGEFEVAVERHVLHHRRLAEVAEHLWHAGDQCQAARLVRDNAADLTALVEYASRPEAPAAQVTAALATVADLWFWWTVHDHAEEGRAHLARLLPRASAEDHLTARARWLAAWLHAPGDPVTARALLGQVWPVAVLAGDDALIGWVAHVQGVLAWERGDARTAAECFRQAADTVPLFAPGGPAPAVSLAALAVAQAPTAPGAAGRSARRALASPGVRDDAWATALARYARAYTDHHQGHTARAWHRAHRTLATLDARVPLSGTQDSPDIPSVRASLHRLLADIESPRAPRATVPAPRTDTPVPSRTSSRK</sequence>
<feature type="compositionally biased region" description="Low complexity" evidence="1">
    <location>
        <begin position="660"/>
        <end position="675"/>
    </location>
</feature>
<reference evidence="3 4" key="1">
    <citation type="submission" date="2018-08" db="EMBL/GenBank/DDBJ databases">
        <title>The complete genome sequence of Streptomyces seoulensis, a pioneer strain for nickel superoxide dismutase discovery.</title>
        <authorList>
            <person name="Shin J."/>
            <person name="Lee J.-S."/>
            <person name="Lee E.-J."/>
            <person name="Youn H.-D."/>
        </authorList>
    </citation>
    <scope>NUCLEOTIDE SEQUENCE [LARGE SCALE GENOMIC DNA]</scope>
    <source>
        <strain evidence="3 4">KCTC 9819</strain>
    </source>
</reference>
<dbReference type="Proteomes" id="UP000292547">
    <property type="component" value="Chromosome"/>
</dbReference>
<keyword evidence="4" id="KW-1185">Reference proteome</keyword>
<dbReference type="AlphaFoldDB" id="A0A4P6TVA1"/>
<protein>
    <recommendedName>
        <fullName evidence="2">Orc1-like AAA ATPase domain-containing protein</fullName>
    </recommendedName>
</protein>
<dbReference type="PANTHER" id="PTHR47691:SF3">
    <property type="entry name" value="HTH-TYPE TRANSCRIPTIONAL REGULATOR RV0890C-RELATED"/>
    <property type="match status" value="1"/>
</dbReference>
<dbReference type="EMBL" id="CP032229">
    <property type="protein sequence ID" value="QBJ91505.1"/>
    <property type="molecule type" value="Genomic_DNA"/>
</dbReference>
<dbReference type="InterPro" id="IPR041664">
    <property type="entry name" value="AAA_16"/>
</dbReference>
<evidence type="ECO:0000259" key="2">
    <source>
        <dbReference type="Pfam" id="PF13191"/>
    </source>
</evidence>